<dbReference type="InterPro" id="IPR019468">
    <property type="entry name" value="AdenyloSucc_lyase_C"/>
</dbReference>
<comment type="pathway">
    <text evidence="3">Purine metabolism; AMP biosynthesis via de novo pathway; AMP from IMP: step 2/2.</text>
</comment>
<comment type="catalytic activity">
    <reaction evidence="3">
        <text>(2S)-2-[5-amino-1-(5-phospho-beta-D-ribosyl)imidazole-4-carboxamido]succinate = 5-amino-1-(5-phospho-beta-D-ribosyl)imidazole-4-carboxamide + fumarate</text>
        <dbReference type="Rhea" id="RHEA:23920"/>
        <dbReference type="ChEBI" id="CHEBI:29806"/>
        <dbReference type="ChEBI" id="CHEBI:58443"/>
        <dbReference type="ChEBI" id="CHEBI:58475"/>
        <dbReference type="EC" id="4.3.2.2"/>
    </reaction>
</comment>
<keyword evidence="3" id="KW-0658">Purine biosynthesis</keyword>
<comment type="catalytic activity">
    <reaction evidence="3">
        <text>N(6)-(1,2-dicarboxyethyl)-AMP = fumarate + AMP</text>
        <dbReference type="Rhea" id="RHEA:16853"/>
        <dbReference type="ChEBI" id="CHEBI:29806"/>
        <dbReference type="ChEBI" id="CHEBI:57567"/>
        <dbReference type="ChEBI" id="CHEBI:456215"/>
        <dbReference type="EC" id="4.3.2.2"/>
    </reaction>
</comment>
<dbReference type="PRINTS" id="PR00145">
    <property type="entry name" value="ARGSUCLYASE"/>
</dbReference>
<dbReference type="GO" id="GO:0005829">
    <property type="term" value="C:cytosol"/>
    <property type="evidence" value="ECO:0007669"/>
    <property type="project" value="TreeGrafter"/>
</dbReference>
<dbReference type="Proteomes" id="UP000702544">
    <property type="component" value="Unassembled WGS sequence"/>
</dbReference>
<keyword evidence="1 3" id="KW-0456">Lyase</keyword>
<dbReference type="PANTHER" id="PTHR43172:SF1">
    <property type="entry name" value="ADENYLOSUCCINATE LYASE"/>
    <property type="match status" value="1"/>
</dbReference>
<dbReference type="PANTHER" id="PTHR43172">
    <property type="entry name" value="ADENYLOSUCCINATE LYASE"/>
    <property type="match status" value="1"/>
</dbReference>
<organism evidence="5 6">
    <name type="scientific">Candidatus Kutchimonas denitrificans</name>
    <dbReference type="NCBI Taxonomy" id="3056748"/>
    <lineage>
        <taxon>Bacteria</taxon>
        <taxon>Pseudomonadati</taxon>
        <taxon>Gemmatimonadota</taxon>
        <taxon>Gemmatimonadia</taxon>
        <taxon>Candidatus Palauibacterales</taxon>
        <taxon>Candidatus Palauibacteraceae</taxon>
        <taxon>Candidatus Kutchimonas</taxon>
    </lineage>
</organism>
<comment type="caution">
    <text evidence="5">The sequence shown here is derived from an EMBL/GenBank/DDBJ whole genome shotgun (WGS) entry which is preliminary data.</text>
</comment>
<dbReference type="Gene3D" id="1.10.40.30">
    <property type="entry name" value="Fumarase/aspartase (C-terminal domain)"/>
    <property type="match status" value="1"/>
</dbReference>
<comment type="similarity">
    <text evidence="3">Belongs to the lyase 1 family. Adenylosuccinate lyase subfamily.</text>
</comment>
<dbReference type="InterPro" id="IPR008948">
    <property type="entry name" value="L-Aspartase-like"/>
</dbReference>
<accession>A0AAE4Z9F3</accession>
<evidence type="ECO:0000313" key="6">
    <source>
        <dbReference type="Proteomes" id="UP000702544"/>
    </source>
</evidence>
<dbReference type="InterPro" id="IPR000362">
    <property type="entry name" value="Fumarate_lyase_fam"/>
</dbReference>
<dbReference type="GO" id="GO:0004018">
    <property type="term" value="F:N6-(1,2-dicarboxyethyl)AMP AMP-lyase (fumarate-forming) activity"/>
    <property type="evidence" value="ECO:0007669"/>
    <property type="project" value="UniProtKB-UniRule"/>
</dbReference>
<dbReference type="GO" id="GO:0044208">
    <property type="term" value="P:'de novo' AMP biosynthetic process"/>
    <property type="evidence" value="ECO:0007669"/>
    <property type="project" value="TreeGrafter"/>
</dbReference>
<evidence type="ECO:0000259" key="4">
    <source>
        <dbReference type="SMART" id="SM00998"/>
    </source>
</evidence>
<dbReference type="Pfam" id="PF10397">
    <property type="entry name" value="ADSL_C"/>
    <property type="match status" value="1"/>
</dbReference>
<proteinExistence type="inferred from homology"/>
<dbReference type="PRINTS" id="PR00149">
    <property type="entry name" value="FUMRATELYASE"/>
</dbReference>
<evidence type="ECO:0000256" key="2">
    <source>
        <dbReference type="NCBIfam" id="TIGR00928"/>
    </source>
</evidence>
<comment type="pathway">
    <text evidence="3">Purine metabolism; IMP biosynthesis via de novo pathway; 5-amino-1-(5-phospho-D-ribosyl)imidazole-4-carboxamide from 5-amino-1-(5-phospho-D-ribosyl)imidazole-4-carboxylate: step 2/2.</text>
</comment>
<dbReference type="Pfam" id="PF00206">
    <property type="entry name" value="Lyase_1"/>
    <property type="match status" value="1"/>
</dbReference>
<dbReference type="NCBIfam" id="TIGR00928">
    <property type="entry name" value="purB"/>
    <property type="match status" value="1"/>
</dbReference>
<dbReference type="EMBL" id="JAACAK010000046">
    <property type="protein sequence ID" value="NIR74601.1"/>
    <property type="molecule type" value="Genomic_DNA"/>
</dbReference>
<reference evidence="5 6" key="1">
    <citation type="submission" date="2020-01" db="EMBL/GenBank/DDBJ databases">
        <title>Genomes assembled from Gulf of Kutch pelagic sediment metagenomes.</title>
        <authorList>
            <person name="Chandrashekar M."/>
            <person name="Mahajan M.S."/>
            <person name="Dave K.J."/>
            <person name="Vatsa P."/>
            <person name="Nathani N.M."/>
        </authorList>
    </citation>
    <scope>NUCLEOTIDE SEQUENCE [LARGE SCALE GENOMIC DNA]</scope>
    <source>
        <strain evidence="5">KS3-K002</strain>
    </source>
</reference>
<evidence type="ECO:0000256" key="1">
    <source>
        <dbReference type="ARBA" id="ARBA00023239"/>
    </source>
</evidence>
<evidence type="ECO:0000256" key="3">
    <source>
        <dbReference type="RuleBase" id="RU361172"/>
    </source>
</evidence>
<dbReference type="InterPro" id="IPR020557">
    <property type="entry name" value="Fumarate_lyase_CS"/>
</dbReference>
<dbReference type="GO" id="GO:0070626">
    <property type="term" value="F:(S)-2-(5-amino-1-(5-phospho-D-ribosyl)imidazole-4-carboxamido) succinate lyase (fumarate-forming) activity"/>
    <property type="evidence" value="ECO:0007669"/>
    <property type="project" value="TreeGrafter"/>
</dbReference>
<dbReference type="SUPFAM" id="SSF48557">
    <property type="entry name" value="L-aspartase-like"/>
    <property type="match status" value="1"/>
</dbReference>
<feature type="domain" description="Adenylosuccinate lyase C-terminal" evidence="4">
    <location>
        <begin position="370"/>
        <end position="453"/>
    </location>
</feature>
<protein>
    <recommendedName>
        <fullName evidence="2 3">Adenylosuccinate lyase</fullName>
        <shortName evidence="3">ASL</shortName>
        <ecNumber evidence="2 3">4.3.2.2</ecNumber>
    </recommendedName>
    <alternativeName>
        <fullName evidence="3">Adenylosuccinase</fullName>
    </alternativeName>
</protein>
<dbReference type="SMART" id="SM00998">
    <property type="entry name" value="ADSL_C"/>
    <property type="match status" value="1"/>
</dbReference>
<sequence length="477" mass="53172">MTGDGYQNPLITRYASPEMSEIFGPRRRARIWRELWLALAEAERELGLQISDSAIKAMRNHLDDIDLDRIAEIEAELRHEVMAHIRHFGEVAPEARGVIHLGATSAFVMDNADLIQHREALRLIRRRILGLIAALRDRAAQNRDVACVGYTHLQPAQPTTIGKRMALWIQDLLLDLESLESRLANLRFRGARGATGTEASFLTLFQGDGAKVDRLNAQVAEKMGFDRLYDVSAQTYPRKVDASLIGTLSEVAQSLSKLANDVRLLQNFGELAEPFGEAQVGSSAMPHKRNPMRCERIGALARHVITLTQNPAFTAAVQWLERTLDDSANKRIAVPEAYLAADSILLLAHNVASGLEVYPDVCARRLAEQLPYLAAEPFLLYASARSGDRQELHERIRRHAIAAAERVREGQPNDLVDRLAEDSEIGIERGEIEKIISPEAMVGRAPEQVDRFLAERVDPILARHEAEIDETPPGLKV</sequence>
<dbReference type="Gene3D" id="1.10.275.60">
    <property type="match status" value="1"/>
</dbReference>
<dbReference type="InterPro" id="IPR022761">
    <property type="entry name" value="Fumarate_lyase_N"/>
</dbReference>
<name>A0AAE4Z9F3_9BACT</name>
<dbReference type="InterPro" id="IPR004769">
    <property type="entry name" value="Pur_lyase"/>
</dbReference>
<dbReference type="PROSITE" id="PS00163">
    <property type="entry name" value="FUMARATE_LYASES"/>
    <property type="match status" value="1"/>
</dbReference>
<evidence type="ECO:0000313" key="5">
    <source>
        <dbReference type="EMBL" id="NIR74601.1"/>
    </source>
</evidence>
<gene>
    <name evidence="5" type="ORF">GWO12_05755</name>
</gene>
<dbReference type="Gene3D" id="1.20.200.10">
    <property type="entry name" value="Fumarase/aspartase (Central domain)"/>
    <property type="match status" value="1"/>
</dbReference>
<dbReference type="EC" id="4.3.2.2" evidence="2 3"/>
<dbReference type="AlphaFoldDB" id="A0AAE4Z9F3"/>